<evidence type="ECO:0000256" key="5">
    <source>
        <dbReference type="ARBA" id="ARBA00022729"/>
    </source>
</evidence>
<dbReference type="PANTHER" id="PTHR30329">
    <property type="entry name" value="STATOR ELEMENT OF FLAGELLAR MOTOR COMPLEX"/>
    <property type="match status" value="1"/>
</dbReference>
<dbReference type="OrthoDB" id="5482786at2"/>
<dbReference type="InterPro" id="IPR006690">
    <property type="entry name" value="OMPA-like_CS"/>
</dbReference>
<keyword evidence="4" id="KW-0812">Transmembrane</keyword>
<keyword evidence="8 10" id="KW-0472">Membrane</keyword>
<dbReference type="Pfam" id="PF13505">
    <property type="entry name" value="OMP_b-brl"/>
    <property type="match status" value="1"/>
</dbReference>
<dbReference type="GO" id="GO:0015288">
    <property type="term" value="F:porin activity"/>
    <property type="evidence" value="ECO:0007669"/>
    <property type="project" value="UniProtKB-KW"/>
</dbReference>
<dbReference type="GO" id="GO:0007155">
    <property type="term" value="P:cell adhesion"/>
    <property type="evidence" value="ECO:0007669"/>
    <property type="project" value="InterPro"/>
</dbReference>
<dbReference type="GO" id="GO:0005509">
    <property type="term" value="F:calcium ion binding"/>
    <property type="evidence" value="ECO:0007669"/>
    <property type="project" value="InterPro"/>
</dbReference>
<evidence type="ECO:0000256" key="2">
    <source>
        <dbReference type="ARBA" id="ARBA00022448"/>
    </source>
</evidence>
<evidence type="ECO:0000259" key="12">
    <source>
        <dbReference type="PROSITE" id="PS51123"/>
    </source>
</evidence>
<dbReference type="PROSITE" id="PS01068">
    <property type="entry name" value="OMPA_1"/>
    <property type="match status" value="1"/>
</dbReference>
<keyword evidence="5 11" id="KW-0732">Signal</keyword>
<evidence type="ECO:0000256" key="4">
    <source>
        <dbReference type="ARBA" id="ARBA00022692"/>
    </source>
</evidence>
<dbReference type="InterPro" id="IPR003367">
    <property type="entry name" value="Thrombospondin_3-like_rpt"/>
</dbReference>
<keyword evidence="3" id="KW-1134">Transmembrane beta strand</keyword>
<keyword evidence="14" id="KW-1185">Reference proteome</keyword>
<evidence type="ECO:0000256" key="7">
    <source>
        <dbReference type="ARBA" id="ARBA00023114"/>
    </source>
</evidence>
<dbReference type="Gene3D" id="3.30.1330.60">
    <property type="entry name" value="OmpA-like domain"/>
    <property type="match status" value="1"/>
</dbReference>
<dbReference type="SUPFAM" id="SSF103088">
    <property type="entry name" value="OmpA-like"/>
    <property type="match status" value="1"/>
</dbReference>
<keyword evidence="9" id="KW-0998">Cell outer membrane</keyword>
<keyword evidence="2" id="KW-0813">Transport</keyword>
<evidence type="ECO:0000256" key="10">
    <source>
        <dbReference type="PROSITE-ProRule" id="PRU00473"/>
    </source>
</evidence>
<dbReference type="Gene3D" id="2.40.160.20">
    <property type="match status" value="1"/>
</dbReference>
<sequence length="415" mass="44207">MKKWHLAALLFCLIPLNLFAAQSNQAAQTGRFFVNPMVGIIDMESSSYDPELNYSLGGGYNYNANLSSEILATYAEDKSGSDSDVYSISIGGIYHLIPEESLVPYLVAGLGLLTVDEDGEDNDHHGQLNYGAGLKYFLSDDFAVNTEVRHMLATSGESNNLLASAGLVYYFGGQKPAPAPLDSDGDGVIDADDQCPNTPAGVTVNSMGCPLDTDGDGVYDYLDKCPGTPAGVAVDGKGCPLDTDGDGVYDYLDKCPGTPKGVAVDAVGCPLPMDSDGDGVYDDVDRCPNSPAGAHVDEYGCQLVLTLLIEFDTNKADIRPQHIQDMTNAAAFINKYPGEKILISGHTDSDGSEAYNQQLSQRRADAVKAYLIQNYAIDGTNLTAKGFGESQPIADNTTAAGKQKNRRVELSLFNN</sequence>
<dbReference type="Pfam" id="PF02412">
    <property type="entry name" value="TSP_3"/>
    <property type="match status" value="3"/>
</dbReference>
<dbReference type="InterPro" id="IPR036737">
    <property type="entry name" value="OmpA-like_sf"/>
</dbReference>
<accession>Q1K2T2</accession>
<dbReference type="PRINTS" id="PR01021">
    <property type="entry name" value="OMPADOMAIN"/>
</dbReference>
<dbReference type="PANTHER" id="PTHR30329:SF21">
    <property type="entry name" value="LIPOPROTEIN YIAD-RELATED"/>
    <property type="match status" value="1"/>
</dbReference>
<dbReference type="InterPro" id="IPR050330">
    <property type="entry name" value="Bact_OuterMem_StrucFunc"/>
</dbReference>
<comment type="caution">
    <text evidence="13">The sequence shown here is derived from an EMBL/GenBank/DDBJ whole genome shotgun (WGS) entry which is preliminary data.</text>
</comment>
<keyword evidence="6" id="KW-0406">Ion transport</keyword>
<feature type="domain" description="OmpA-like" evidence="12">
    <location>
        <begin position="299"/>
        <end position="415"/>
    </location>
</feature>
<dbReference type="PROSITE" id="PS51123">
    <property type="entry name" value="OMPA_2"/>
    <property type="match status" value="1"/>
</dbReference>
<dbReference type="InterPro" id="IPR011250">
    <property type="entry name" value="OMP/PagP_B-barrel"/>
</dbReference>
<dbReference type="InterPro" id="IPR006665">
    <property type="entry name" value="OmpA-like"/>
</dbReference>
<dbReference type="SUPFAM" id="SSF56925">
    <property type="entry name" value="OMPA-like"/>
    <property type="match status" value="1"/>
</dbReference>
<comment type="subcellular location">
    <subcellularLocation>
        <location evidence="1">Cell outer membrane</location>
        <topology evidence="1">Multi-pass membrane protein</topology>
    </subcellularLocation>
</comment>
<dbReference type="EMBL" id="AAEW02000003">
    <property type="protein sequence ID" value="EAT16799.1"/>
    <property type="molecule type" value="Genomic_DNA"/>
</dbReference>
<gene>
    <name evidence="13" type="ORF">Dace_2051</name>
</gene>
<organism evidence="13 14">
    <name type="scientific">Desulfuromonas acetoxidans (strain DSM 684 / 11070)</name>
    <dbReference type="NCBI Taxonomy" id="281689"/>
    <lineage>
        <taxon>Bacteria</taxon>
        <taxon>Pseudomonadati</taxon>
        <taxon>Thermodesulfobacteriota</taxon>
        <taxon>Desulfuromonadia</taxon>
        <taxon>Desulfuromonadales</taxon>
        <taxon>Desulfuromonadaceae</taxon>
        <taxon>Desulfuromonas</taxon>
    </lineage>
</organism>
<dbReference type="CDD" id="cd07185">
    <property type="entry name" value="OmpA_C-like"/>
    <property type="match status" value="1"/>
</dbReference>
<evidence type="ECO:0000256" key="8">
    <source>
        <dbReference type="ARBA" id="ARBA00023136"/>
    </source>
</evidence>
<dbReference type="Proteomes" id="UP000005695">
    <property type="component" value="Unassembled WGS sequence"/>
</dbReference>
<feature type="chain" id="PRO_5004192408" evidence="11">
    <location>
        <begin position="21"/>
        <end position="415"/>
    </location>
</feature>
<dbReference type="Pfam" id="PF00691">
    <property type="entry name" value="OmpA"/>
    <property type="match status" value="1"/>
</dbReference>
<dbReference type="AlphaFoldDB" id="Q1K2T2"/>
<dbReference type="RefSeq" id="WP_005998246.1">
    <property type="nucleotide sequence ID" value="NZ_AAEW02000003.1"/>
</dbReference>
<dbReference type="InterPro" id="IPR006664">
    <property type="entry name" value="OMP_bac"/>
</dbReference>
<keyword evidence="7" id="KW-0626">Porin</keyword>
<feature type="signal peptide" evidence="11">
    <location>
        <begin position="1"/>
        <end position="20"/>
    </location>
</feature>
<dbReference type="InterPro" id="IPR028974">
    <property type="entry name" value="TSP_type-3_rpt"/>
</dbReference>
<evidence type="ECO:0000313" key="13">
    <source>
        <dbReference type="EMBL" id="EAT16799.1"/>
    </source>
</evidence>
<name>Q1K2T2_DESA6</name>
<dbReference type="InterPro" id="IPR027385">
    <property type="entry name" value="Beta-barrel_OMP"/>
</dbReference>
<evidence type="ECO:0000256" key="6">
    <source>
        <dbReference type="ARBA" id="ARBA00023065"/>
    </source>
</evidence>
<evidence type="ECO:0000256" key="3">
    <source>
        <dbReference type="ARBA" id="ARBA00022452"/>
    </source>
</evidence>
<reference evidence="13" key="1">
    <citation type="submission" date="2006-05" db="EMBL/GenBank/DDBJ databases">
        <title>Annotation of the draft genome assembly of Desulfuromonas acetoxidans DSM 684.</title>
        <authorList>
            <consortium name="US DOE Joint Genome Institute (JGI-ORNL)"/>
            <person name="Larimer F."/>
            <person name="Land M."/>
            <person name="Hauser L."/>
        </authorList>
    </citation>
    <scope>NUCLEOTIDE SEQUENCE [LARGE SCALE GENOMIC DNA]</scope>
    <source>
        <strain evidence="13">DSM 684</strain>
    </source>
</reference>
<proteinExistence type="predicted"/>
<dbReference type="SUPFAM" id="SSF103647">
    <property type="entry name" value="TSP type-3 repeat"/>
    <property type="match status" value="1"/>
</dbReference>
<evidence type="ECO:0000256" key="1">
    <source>
        <dbReference type="ARBA" id="ARBA00004571"/>
    </source>
</evidence>
<dbReference type="GO" id="GO:0009279">
    <property type="term" value="C:cell outer membrane"/>
    <property type="evidence" value="ECO:0007669"/>
    <property type="project" value="UniProtKB-SubCell"/>
</dbReference>
<evidence type="ECO:0000256" key="9">
    <source>
        <dbReference type="ARBA" id="ARBA00023237"/>
    </source>
</evidence>
<protein>
    <submittedName>
        <fullName evidence="13">OmpA/MotB</fullName>
    </submittedName>
</protein>
<dbReference type="GO" id="GO:0006811">
    <property type="term" value="P:monoatomic ion transport"/>
    <property type="evidence" value="ECO:0007669"/>
    <property type="project" value="UniProtKB-KW"/>
</dbReference>
<evidence type="ECO:0000313" key="14">
    <source>
        <dbReference type="Proteomes" id="UP000005695"/>
    </source>
</evidence>
<reference evidence="13" key="2">
    <citation type="submission" date="2006-05" db="EMBL/GenBank/DDBJ databases">
        <title>Sequencing of the draft genome and assembly of Desulfuromonas acetoxidans DSM 684.</title>
        <authorList>
            <consortium name="US DOE Joint Genome Institute (JGI-PGF)"/>
            <person name="Copeland A."/>
            <person name="Lucas S."/>
            <person name="Lapidus A."/>
            <person name="Barry K."/>
            <person name="Detter J.C."/>
            <person name="Glavina del Rio T."/>
            <person name="Hammon N."/>
            <person name="Israni S."/>
            <person name="Dalin E."/>
            <person name="Tice H."/>
            <person name="Bruce D."/>
            <person name="Pitluck S."/>
            <person name="Richardson P."/>
        </authorList>
    </citation>
    <scope>NUCLEOTIDE SEQUENCE [LARGE SCALE GENOMIC DNA]</scope>
    <source>
        <strain evidence="13">DSM 684</strain>
    </source>
</reference>
<dbReference type="GO" id="GO:0046930">
    <property type="term" value="C:pore complex"/>
    <property type="evidence" value="ECO:0007669"/>
    <property type="project" value="UniProtKB-KW"/>
</dbReference>
<evidence type="ECO:0000256" key="11">
    <source>
        <dbReference type="SAM" id="SignalP"/>
    </source>
</evidence>